<proteinExistence type="predicted"/>
<protein>
    <submittedName>
        <fullName evidence="1">Uncharacterized protein</fullName>
    </submittedName>
</protein>
<evidence type="ECO:0000313" key="2">
    <source>
        <dbReference type="Proteomes" id="UP000030403"/>
    </source>
</evidence>
<reference evidence="1 2" key="1">
    <citation type="submission" date="2013-08" db="EMBL/GenBank/DDBJ databases">
        <authorList>
            <person name="Huang J."/>
            <person name="Wang G."/>
        </authorList>
    </citation>
    <scope>NUCLEOTIDE SEQUENCE [LARGE SCALE GENOMIC DNA]</scope>
    <source>
        <strain evidence="1 2">BH030004</strain>
    </source>
</reference>
<dbReference type="OrthoDB" id="2934161at2"/>
<evidence type="ECO:0000313" key="1">
    <source>
        <dbReference type="EMBL" id="KGX87871.1"/>
    </source>
</evidence>
<sequence>MSQPIASFVVRFHASLEEGEEDQRYRIKVTHVQNEVEMTFESFDQAMNYMKNSLDGVEIKEL</sequence>
<dbReference type="STRING" id="1385511.GCA_000425225_03056"/>
<dbReference type="eggNOG" id="ENOG5030CHX">
    <property type="taxonomic scope" value="Bacteria"/>
</dbReference>
<dbReference type="Proteomes" id="UP000030403">
    <property type="component" value="Unassembled WGS sequence"/>
</dbReference>
<keyword evidence="2" id="KW-1185">Reference proteome</keyword>
<name>A0A0A5G423_9BACI</name>
<accession>A0A0A5G423</accession>
<dbReference type="EMBL" id="AVPF01000022">
    <property type="protein sequence ID" value="KGX87871.1"/>
    <property type="molecule type" value="Genomic_DNA"/>
</dbReference>
<gene>
    <name evidence="1" type="ORF">N783_09230</name>
</gene>
<dbReference type="AlphaFoldDB" id="A0A0A5G423"/>
<comment type="caution">
    <text evidence="1">The sequence shown here is derived from an EMBL/GenBank/DDBJ whole genome shotgun (WGS) entry which is preliminary data.</text>
</comment>
<organism evidence="1 2">
    <name type="scientific">Pontibacillus marinus BH030004 = DSM 16465</name>
    <dbReference type="NCBI Taxonomy" id="1385511"/>
    <lineage>
        <taxon>Bacteria</taxon>
        <taxon>Bacillati</taxon>
        <taxon>Bacillota</taxon>
        <taxon>Bacilli</taxon>
        <taxon>Bacillales</taxon>
        <taxon>Bacillaceae</taxon>
        <taxon>Pontibacillus</taxon>
    </lineage>
</organism>
<dbReference type="RefSeq" id="WP_027446693.1">
    <property type="nucleotide sequence ID" value="NZ_AULJ01000039.1"/>
</dbReference>